<dbReference type="Proteomes" id="UP000236333">
    <property type="component" value="Unassembled WGS sequence"/>
</dbReference>
<sequence>MKRPRASAALSASRTNTIEAAQAPAQKLAPHRLRAPCRTLPPGRCHTRPGLRADSGSPSTGSREMEGGPLQPPPRRGPAAPRAGPAASWAASASSIASRSSRPSASAVSRTRRIRSRSRRSRSVLQDRKPEYTLRSRGWVLEAQQRVHAVAHEKGKLAGREDVVVRGPRGAGAAQAAQGLEGVGRSVRRKCPPGLSARGGGSTHSTNVLALVRTGRSVASASASYRALSVARSMRSRLGFLRSMSSMAPGGSASSCRTASMRGTIQSAPTSTTQGRRRMRYTATSRPHTAASRSTVAVTCGSASATAPGAAR</sequence>
<feature type="region of interest" description="Disordered" evidence="1">
    <location>
        <begin position="246"/>
        <end position="294"/>
    </location>
</feature>
<feature type="compositionally biased region" description="Polar residues" evidence="1">
    <location>
        <begin position="256"/>
        <end position="274"/>
    </location>
</feature>
<evidence type="ECO:0000256" key="1">
    <source>
        <dbReference type="SAM" id="MobiDB-lite"/>
    </source>
</evidence>
<protein>
    <submittedName>
        <fullName evidence="2">Uncharacterized protein</fullName>
    </submittedName>
</protein>
<feature type="region of interest" description="Disordered" evidence="1">
    <location>
        <begin position="1"/>
        <end position="129"/>
    </location>
</feature>
<evidence type="ECO:0000313" key="2">
    <source>
        <dbReference type="EMBL" id="PNH04957.1"/>
    </source>
</evidence>
<reference evidence="2 3" key="1">
    <citation type="journal article" date="2017" name="Mol. Biol. Evol.">
        <title>The 4-celled Tetrabaena socialis nuclear genome reveals the essential components for genetic control of cell number at the origin of multicellularity in the volvocine lineage.</title>
        <authorList>
            <person name="Featherston J."/>
            <person name="Arakaki Y."/>
            <person name="Hanschen E.R."/>
            <person name="Ferris P.J."/>
            <person name="Michod R.E."/>
            <person name="Olson B.J.S.C."/>
            <person name="Nozaki H."/>
            <person name="Durand P.M."/>
        </authorList>
    </citation>
    <scope>NUCLEOTIDE SEQUENCE [LARGE SCALE GENOMIC DNA]</scope>
    <source>
        <strain evidence="2 3">NIES-571</strain>
    </source>
</reference>
<feature type="compositionally biased region" description="Low complexity" evidence="1">
    <location>
        <begin position="77"/>
        <end position="109"/>
    </location>
</feature>
<dbReference type="AlphaFoldDB" id="A0A2J7ZXF9"/>
<name>A0A2J7ZXF9_9CHLO</name>
<gene>
    <name evidence="2" type="ORF">TSOC_008839</name>
</gene>
<feature type="compositionally biased region" description="Polar residues" evidence="1">
    <location>
        <begin position="282"/>
        <end position="294"/>
    </location>
</feature>
<feature type="compositionally biased region" description="Low complexity" evidence="1">
    <location>
        <begin position="1"/>
        <end position="14"/>
    </location>
</feature>
<accession>A0A2J7ZXF9</accession>
<dbReference type="EMBL" id="PGGS01000347">
    <property type="protein sequence ID" value="PNH04957.1"/>
    <property type="molecule type" value="Genomic_DNA"/>
</dbReference>
<comment type="caution">
    <text evidence="2">The sequence shown here is derived from an EMBL/GenBank/DDBJ whole genome shotgun (WGS) entry which is preliminary data.</text>
</comment>
<keyword evidence="3" id="KW-1185">Reference proteome</keyword>
<evidence type="ECO:0000313" key="3">
    <source>
        <dbReference type="Proteomes" id="UP000236333"/>
    </source>
</evidence>
<feature type="compositionally biased region" description="Low complexity" evidence="1">
    <location>
        <begin position="246"/>
        <end position="255"/>
    </location>
</feature>
<proteinExistence type="predicted"/>
<organism evidence="2 3">
    <name type="scientific">Tetrabaena socialis</name>
    <dbReference type="NCBI Taxonomy" id="47790"/>
    <lineage>
        <taxon>Eukaryota</taxon>
        <taxon>Viridiplantae</taxon>
        <taxon>Chlorophyta</taxon>
        <taxon>core chlorophytes</taxon>
        <taxon>Chlorophyceae</taxon>
        <taxon>CS clade</taxon>
        <taxon>Chlamydomonadales</taxon>
        <taxon>Tetrabaenaceae</taxon>
        <taxon>Tetrabaena</taxon>
    </lineage>
</organism>
<feature type="compositionally biased region" description="Basic residues" evidence="1">
    <location>
        <begin position="110"/>
        <end position="122"/>
    </location>
</feature>